<sequence length="363" mass="42133">MKWIDGMLDLMGAMEADETKWNFEAKLAKNFSRDDVLLGAIRAMTEEDSFFDEGSCDRFRVLGIHKHFEDCADLQSDLIKARIDTRGDKVYLTLVFLLTLSQYECVFDWETKTFMDGYSWDDSCVDDIIAVPFEQYFVDVRLHLDLERYTIDHFWEQFRILCDYLKNMFLVRKPLSDPKFIMSEVSVRCAHRTCEKAKNHGDYVNISDLLRKKYHKEQKPRTIAKPLPAFSRYINSVEVYLDAVAGKGYGFIVLEDGIQTDRGVFKDSIAHVSRLQVLALKQAVQNVNTKIGDGVGIKSFVVNSNHSQMLRQKLYGGDMELCSLRSSWDENEKFQHTFDLCFCEMKKSPKLGELREFLMKELG</sequence>
<reference evidence="1 2" key="1">
    <citation type="submission" date="2021-07" db="EMBL/GenBank/DDBJ databases">
        <title>Novel Helicobacter sp. Isolated from a cat.</title>
        <authorList>
            <person name="Rimbara E."/>
            <person name="Suzuki M."/>
        </authorList>
    </citation>
    <scope>NUCLEOTIDE SEQUENCE [LARGE SCALE GENOMIC DNA]</scope>
    <source>
        <strain evidence="2">NHP19-012</strain>
    </source>
</reference>
<name>A0ABN6I8Y9_9HELI</name>
<accession>A0ABN6I8Y9</accession>
<keyword evidence="2" id="KW-1185">Reference proteome</keyword>
<dbReference type="RefSeq" id="WP_221271269.1">
    <property type="nucleotide sequence ID" value="NZ_AP024819.1"/>
</dbReference>
<gene>
    <name evidence="1" type="ORF">NHP190012_11190</name>
</gene>
<dbReference type="Proteomes" id="UP000826146">
    <property type="component" value="Chromosome"/>
</dbReference>
<evidence type="ECO:0000313" key="1">
    <source>
        <dbReference type="EMBL" id="BCZ19477.1"/>
    </source>
</evidence>
<organism evidence="1 2">
    <name type="scientific">Helicobacter gastrofelis</name>
    <dbReference type="NCBI Taxonomy" id="2849642"/>
    <lineage>
        <taxon>Bacteria</taxon>
        <taxon>Pseudomonadati</taxon>
        <taxon>Campylobacterota</taxon>
        <taxon>Epsilonproteobacteria</taxon>
        <taxon>Campylobacterales</taxon>
        <taxon>Helicobacteraceae</taxon>
        <taxon>Helicobacter</taxon>
    </lineage>
</organism>
<evidence type="ECO:0000313" key="2">
    <source>
        <dbReference type="Proteomes" id="UP000826146"/>
    </source>
</evidence>
<protein>
    <submittedName>
        <fullName evidence="1">Uncharacterized protein</fullName>
    </submittedName>
</protein>
<dbReference type="EMBL" id="AP024819">
    <property type="protein sequence ID" value="BCZ19477.1"/>
    <property type="molecule type" value="Genomic_DNA"/>
</dbReference>
<proteinExistence type="predicted"/>